<organism evidence="1 2">
    <name type="scientific">Canavalia gladiata</name>
    <name type="common">Sword bean</name>
    <name type="synonym">Dolichos gladiatus</name>
    <dbReference type="NCBI Taxonomy" id="3824"/>
    <lineage>
        <taxon>Eukaryota</taxon>
        <taxon>Viridiplantae</taxon>
        <taxon>Streptophyta</taxon>
        <taxon>Embryophyta</taxon>
        <taxon>Tracheophyta</taxon>
        <taxon>Spermatophyta</taxon>
        <taxon>Magnoliopsida</taxon>
        <taxon>eudicotyledons</taxon>
        <taxon>Gunneridae</taxon>
        <taxon>Pentapetalae</taxon>
        <taxon>rosids</taxon>
        <taxon>fabids</taxon>
        <taxon>Fabales</taxon>
        <taxon>Fabaceae</taxon>
        <taxon>Papilionoideae</taxon>
        <taxon>50 kb inversion clade</taxon>
        <taxon>NPAAA clade</taxon>
        <taxon>indigoferoid/millettioid clade</taxon>
        <taxon>Phaseoleae</taxon>
        <taxon>Canavalia</taxon>
    </lineage>
</organism>
<evidence type="ECO:0000313" key="2">
    <source>
        <dbReference type="Proteomes" id="UP001367508"/>
    </source>
</evidence>
<name>A0AAN9LWE2_CANGL</name>
<keyword evidence="2" id="KW-1185">Reference proteome</keyword>
<dbReference type="AlphaFoldDB" id="A0AAN9LWE2"/>
<gene>
    <name evidence="1" type="ORF">VNO77_12154</name>
</gene>
<dbReference type="EMBL" id="JAYMYQ010000003">
    <property type="protein sequence ID" value="KAK7343422.1"/>
    <property type="molecule type" value="Genomic_DNA"/>
</dbReference>
<dbReference type="Proteomes" id="UP001367508">
    <property type="component" value="Unassembled WGS sequence"/>
</dbReference>
<reference evidence="1 2" key="1">
    <citation type="submission" date="2024-01" db="EMBL/GenBank/DDBJ databases">
        <title>The genomes of 5 underutilized Papilionoideae crops provide insights into root nodulation and disease resistanc.</title>
        <authorList>
            <person name="Jiang F."/>
        </authorList>
    </citation>
    <scope>NUCLEOTIDE SEQUENCE [LARGE SCALE GENOMIC DNA]</scope>
    <source>
        <strain evidence="1">LVBAO_FW01</strain>
        <tissue evidence="1">Leaves</tissue>
    </source>
</reference>
<sequence>MIQHRLKSTRQIVKTNSWNMAVLSEHRYLAPFTVTGSKHPIIEEKEDPDPCKFPEKHTTKQSKARLACLDLNEQRNVTTRRLLKKVEFMDPKAL</sequence>
<evidence type="ECO:0000313" key="1">
    <source>
        <dbReference type="EMBL" id="KAK7343422.1"/>
    </source>
</evidence>
<proteinExistence type="predicted"/>
<comment type="caution">
    <text evidence="1">The sequence shown here is derived from an EMBL/GenBank/DDBJ whole genome shotgun (WGS) entry which is preliminary data.</text>
</comment>
<accession>A0AAN9LWE2</accession>
<protein>
    <submittedName>
        <fullName evidence="1">Uncharacterized protein</fullName>
    </submittedName>
</protein>